<gene>
    <name evidence="3" type="ORF">SAMN05216337_102792</name>
</gene>
<evidence type="ECO:0000256" key="1">
    <source>
        <dbReference type="ARBA" id="ARBA00023115"/>
    </source>
</evidence>
<keyword evidence="2" id="KW-0472">Membrane</keyword>
<feature type="transmembrane region" description="Helical" evidence="2">
    <location>
        <begin position="29"/>
        <end position="49"/>
    </location>
</feature>
<organism evidence="3 4">
    <name type="scientific">Bradyrhizobium brasilense</name>
    <dbReference type="NCBI Taxonomy" id="1419277"/>
    <lineage>
        <taxon>Bacteria</taxon>
        <taxon>Pseudomonadati</taxon>
        <taxon>Pseudomonadota</taxon>
        <taxon>Alphaproteobacteria</taxon>
        <taxon>Hyphomicrobiales</taxon>
        <taxon>Nitrobacteraceae</taxon>
        <taxon>Bradyrhizobium</taxon>
    </lineage>
</organism>
<keyword evidence="1" id="KW-0620">Polyamine biosynthesis</keyword>
<feature type="transmembrane region" description="Helical" evidence="2">
    <location>
        <begin position="95"/>
        <end position="124"/>
    </location>
</feature>
<feature type="transmembrane region" description="Helical" evidence="2">
    <location>
        <begin position="202"/>
        <end position="221"/>
    </location>
</feature>
<dbReference type="InterPro" id="IPR029063">
    <property type="entry name" value="SAM-dependent_MTases_sf"/>
</dbReference>
<dbReference type="EMBL" id="FMZW01000027">
    <property type="protein sequence ID" value="SDE49724.1"/>
    <property type="molecule type" value="Genomic_DNA"/>
</dbReference>
<dbReference type="PANTHER" id="PTHR43317">
    <property type="entry name" value="THERMOSPERMINE SYNTHASE ACAULIS5"/>
    <property type="match status" value="1"/>
</dbReference>
<feature type="transmembrane region" description="Helical" evidence="2">
    <location>
        <begin position="130"/>
        <end position="159"/>
    </location>
</feature>
<dbReference type="AlphaFoldDB" id="A0A1G7DDN3"/>
<reference evidence="3 4" key="1">
    <citation type="submission" date="2016-10" db="EMBL/GenBank/DDBJ databases">
        <authorList>
            <person name="de Groot N.N."/>
        </authorList>
    </citation>
    <scope>NUCLEOTIDE SEQUENCE [LARGE SCALE GENOMIC DNA]</scope>
    <source>
        <strain evidence="3 4">R5</strain>
    </source>
</reference>
<dbReference type="Gene3D" id="3.40.50.150">
    <property type="entry name" value="Vaccinia Virus protein VP39"/>
    <property type="match status" value="1"/>
</dbReference>
<dbReference type="PANTHER" id="PTHR43317:SF1">
    <property type="entry name" value="THERMOSPERMINE SYNTHASE ACAULIS5"/>
    <property type="match status" value="1"/>
</dbReference>
<feature type="transmembrane region" description="Helical" evidence="2">
    <location>
        <begin position="242"/>
        <end position="263"/>
    </location>
</feature>
<feature type="transmembrane region" description="Helical" evidence="2">
    <location>
        <begin position="171"/>
        <end position="196"/>
    </location>
</feature>
<feature type="transmembrane region" description="Helical" evidence="2">
    <location>
        <begin position="275"/>
        <end position="297"/>
    </location>
</feature>
<name>A0A1G7DDN3_9BRAD</name>
<dbReference type="RefSeq" id="WP_143029663.1">
    <property type="nucleotide sequence ID" value="NZ_FMZW01000027.1"/>
</dbReference>
<keyword evidence="2" id="KW-0812">Transmembrane</keyword>
<proteinExistence type="predicted"/>
<dbReference type="GO" id="GO:0006596">
    <property type="term" value="P:polyamine biosynthetic process"/>
    <property type="evidence" value="ECO:0007669"/>
    <property type="project" value="UniProtKB-KW"/>
</dbReference>
<feature type="transmembrane region" description="Helical" evidence="2">
    <location>
        <begin position="351"/>
        <end position="384"/>
    </location>
</feature>
<feature type="transmembrane region" description="Helical" evidence="2">
    <location>
        <begin position="309"/>
        <end position="331"/>
    </location>
</feature>
<feature type="transmembrane region" description="Helical" evidence="2">
    <location>
        <begin position="422"/>
        <end position="443"/>
    </location>
</feature>
<evidence type="ECO:0000313" key="4">
    <source>
        <dbReference type="Proteomes" id="UP000199245"/>
    </source>
</evidence>
<dbReference type="InterPro" id="IPR036259">
    <property type="entry name" value="MFS_trans_sf"/>
</dbReference>
<sequence>MDARSSIGSASTATRAHRNNLDAGASRRLVAAALAFVSGAAGLIYQVIWIKQLSLVVGADVYAITTAVSAFFTGLALGGLIFGGRADRAGQPAKLYIALEIGIGITGVATTLILANIAPAFVAIESASGLLAWAMVFVLVGIAPLLMGGTLPVLVRAVLQNSGDAGRVGGRLYAANTAGAILGALLPMFVLIPLFGVQGTSIAAATLNALAAAGATVLGRIPLASARIKPAGRAAAHQPRRVGLAVALYAAAGAIALGYEVVWSQSIVQFMSTRSFAFSVVLATYLAGLAAGAAIVARIIDRIRDPWSVFGLLIAAAGLLALIEIAALGHWLVVAQTATEAFVLRLTESQFAGMCARFAVAAFCIVFVPTLLLGAAFPVALRLVVRDARIGQDVGAVVAVNTLGGVGGALLTGFVLLPWLGLVHTLALLAIGAGLLGVIACWGGRSSRTGLGLAVAIGAACIVAAVATPSDRFAQLLPAARSGKIMFYEESPGGTVAVVNTGRFRRLYIQSVSNSGDAMPSLRYMRLQALLPLIIHNGEPKSALVIGYGTGITAGALSQFPALDRRVVGELLPAVLRAAPIFDGTFNAATDPGLEKRLGDGRRLLQRESQTYDLITLEPPPPSAVGVVNLYSRDFYRLASSRLNDDGIVAQWLPLPTQNDEDTRALVRSFIDVFPYASLWTSELHEMLLVGSRRPIQLDAQRISARFNQPETSAALSAVGVNSVAALIATWITDRDGLKRYAADAPAVTDDRPRIEYATWVRPDEFSRTISHIWQYRSEPPLKGADEQFTASLLSERRDLDAFYRAGLSAYAGNRQAYAREIASLSQAARRNPYYRWFTGSKEP</sequence>
<dbReference type="NCBIfam" id="NF037959">
    <property type="entry name" value="MFS_SpdSyn"/>
    <property type="match status" value="1"/>
</dbReference>
<evidence type="ECO:0000313" key="3">
    <source>
        <dbReference type="EMBL" id="SDE49724.1"/>
    </source>
</evidence>
<dbReference type="Pfam" id="PF01564">
    <property type="entry name" value="Spermine_synth"/>
    <property type="match status" value="1"/>
</dbReference>
<dbReference type="SUPFAM" id="SSF53335">
    <property type="entry name" value="S-adenosyl-L-methionine-dependent methyltransferases"/>
    <property type="match status" value="1"/>
</dbReference>
<accession>A0A1G7DDN3</accession>
<evidence type="ECO:0000256" key="2">
    <source>
        <dbReference type="SAM" id="Phobius"/>
    </source>
</evidence>
<feature type="transmembrane region" description="Helical" evidence="2">
    <location>
        <begin position="450"/>
        <end position="468"/>
    </location>
</feature>
<dbReference type="Proteomes" id="UP000199245">
    <property type="component" value="Unassembled WGS sequence"/>
</dbReference>
<protein>
    <submittedName>
        <fullName evidence="3">Predicted spermidine synthase with an N-terminal membrane domain</fullName>
    </submittedName>
</protein>
<feature type="transmembrane region" description="Helical" evidence="2">
    <location>
        <begin position="61"/>
        <end position="83"/>
    </location>
</feature>
<dbReference type="SUPFAM" id="SSF103473">
    <property type="entry name" value="MFS general substrate transporter"/>
    <property type="match status" value="1"/>
</dbReference>
<keyword evidence="2" id="KW-1133">Transmembrane helix</keyword>
<feature type="transmembrane region" description="Helical" evidence="2">
    <location>
        <begin position="396"/>
        <end position="416"/>
    </location>
</feature>